<sequence length="53" mass="6394">MLGFSWRNCRSVNITQLKCQTFLTAYQMHVFLFIEQWMSRRVGNELHIVNLTM</sequence>
<organism evidence="1">
    <name type="scientific">Rhizophora mucronata</name>
    <name type="common">Asiatic mangrove</name>
    <dbReference type="NCBI Taxonomy" id="61149"/>
    <lineage>
        <taxon>Eukaryota</taxon>
        <taxon>Viridiplantae</taxon>
        <taxon>Streptophyta</taxon>
        <taxon>Embryophyta</taxon>
        <taxon>Tracheophyta</taxon>
        <taxon>Spermatophyta</taxon>
        <taxon>Magnoliopsida</taxon>
        <taxon>eudicotyledons</taxon>
        <taxon>Gunneridae</taxon>
        <taxon>Pentapetalae</taxon>
        <taxon>rosids</taxon>
        <taxon>fabids</taxon>
        <taxon>Malpighiales</taxon>
        <taxon>Rhizophoraceae</taxon>
        <taxon>Rhizophora</taxon>
    </lineage>
</organism>
<proteinExistence type="predicted"/>
<accession>A0A2P2P224</accession>
<evidence type="ECO:0000313" key="1">
    <source>
        <dbReference type="EMBL" id="MBX48719.1"/>
    </source>
</evidence>
<protein>
    <submittedName>
        <fullName evidence="1">Uncharacterized protein</fullName>
    </submittedName>
</protein>
<name>A0A2P2P224_RHIMU</name>
<dbReference type="AlphaFoldDB" id="A0A2P2P224"/>
<dbReference type="EMBL" id="GGEC01068235">
    <property type="protein sequence ID" value="MBX48719.1"/>
    <property type="molecule type" value="Transcribed_RNA"/>
</dbReference>
<reference evidence="1" key="1">
    <citation type="submission" date="2018-02" db="EMBL/GenBank/DDBJ databases">
        <title>Rhizophora mucronata_Transcriptome.</title>
        <authorList>
            <person name="Meera S.P."/>
            <person name="Sreeshan A."/>
            <person name="Augustine A."/>
        </authorList>
    </citation>
    <scope>NUCLEOTIDE SEQUENCE</scope>
    <source>
        <tissue evidence="1">Leaf</tissue>
    </source>
</reference>